<keyword evidence="2" id="KW-1185">Reference proteome</keyword>
<proteinExistence type="predicted"/>
<dbReference type="RefSeq" id="XP_031577827.1">
    <property type="nucleotide sequence ID" value="XM_031721316.1"/>
</dbReference>
<reference evidence="2" key="1">
    <citation type="journal article" date="2015" name="PLoS Genet.">
        <title>The dynamic genome and transcriptome of the human fungal pathogen Blastomyces and close relative Emmonsia.</title>
        <authorList>
            <person name="Munoz J.F."/>
            <person name="Gauthier G.M."/>
            <person name="Desjardins C.A."/>
            <person name="Gallo J.E."/>
            <person name="Holder J."/>
            <person name="Sullivan T.D."/>
            <person name="Marty A.J."/>
            <person name="Carmen J.C."/>
            <person name="Chen Z."/>
            <person name="Ding L."/>
            <person name="Gujja S."/>
            <person name="Magrini V."/>
            <person name="Misas E."/>
            <person name="Mitreva M."/>
            <person name="Priest M."/>
            <person name="Saif S."/>
            <person name="Whiston E.A."/>
            <person name="Young S."/>
            <person name="Zeng Q."/>
            <person name="Goldman W.E."/>
            <person name="Mardis E.R."/>
            <person name="Taylor J.W."/>
            <person name="McEwen J.G."/>
            <person name="Clay O.K."/>
            <person name="Klein B.S."/>
            <person name="Cuomo C.A."/>
        </authorList>
    </citation>
    <scope>NUCLEOTIDE SEQUENCE [LARGE SCALE GENOMIC DNA]</scope>
    <source>
        <strain evidence="2">SLH14081</strain>
    </source>
</reference>
<dbReference type="AlphaFoldDB" id="A0A179UIH0"/>
<evidence type="ECO:0000313" key="2">
    <source>
        <dbReference type="Proteomes" id="UP000002038"/>
    </source>
</evidence>
<dbReference type="Proteomes" id="UP000002038">
    <property type="component" value="Unassembled WGS sequence"/>
</dbReference>
<organism evidence="1 2">
    <name type="scientific">Blastomyces gilchristii (strain SLH14081)</name>
    <name type="common">Blastomyces dermatitidis</name>
    <dbReference type="NCBI Taxonomy" id="559298"/>
    <lineage>
        <taxon>Eukaryota</taxon>
        <taxon>Fungi</taxon>
        <taxon>Dikarya</taxon>
        <taxon>Ascomycota</taxon>
        <taxon>Pezizomycotina</taxon>
        <taxon>Eurotiomycetes</taxon>
        <taxon>Eurotiomycetidae</taxon>
        <taxon>Onygenales</taxon>
        <taxon>Ajellomycetaceae</taxon>
        <taxon>Blastomyces</taxon>
    </lineage>
</organism>
<dbReference type="KEGG" id="bgh:BDBG_03594"/>
<gene>
    <name evidence="1" type="ORF">BDBG_03594</name>
</gene>
<name>A0A179UIH0_BLAGS</name>
<evidence type="ECO:0000313" key="1">
    <source>
        <dbReference type="EMBL" id="OAT07543.1"/>
    </source>
</evidence>
<dbReference type="OrthoDB" id="2151789at2759"/>
<protein>
    <submittedName>
        <fullName evidence="1">Uncharacterized protein</fullName>
    </submittedName>
</protein>
<sequence length="91" mass="10294">MLLWNTKIRSRGVIQEAKTQAFINISTQSSKIIISSLVMEIPRLFIIEIPYTFLDNALMCCPSIKRLSDDAGQVMSSVDEFPSLPPCDMWV</sequence>
<dbReference type="EMBL" id="GG657452">
    <property type="protein sequence ID" value="OAT07543.1"/>
    <property type="molecule type" value="Genomic_DNA"/>
</dbReference>
<dbReference type="VEuPathDB" id="FungiDB:BDBG_03594"/>
<accession>A0A179UIH0</accession>
<dbReference type="GeneID" id="8505529"/>